<feature type="domain" description="Protein kinase" evidence="17">
    <location>
        <begin position="159"/>
        <end position="434"/>
    </location>
</feature>
<keyword evidence="2 15" id="KW-0723">Serine/threonine-protein kinase</keyword>
<dbReference type="InterPro" id="IPR017441">
    <property type="entry name" value="Protein_kinase_ATP_BS"/>
</dbReference>
<dbReference type="SUPFAM" id="SSF52058">
    <property type="entry name" value="L domain-like"/>
    <property type="match status" value="1"/>
</dbReference>
<keyword evidence="4" id="KW-0433">Leucine-rich repeat</keyword>
<dbReference type="InterPro" id="IPR008271">
    <property type="entry name" value="Ser/Thr_kinase_AS"/>
</dbReference>
<dbReference type="PROSITE" id="PS50011">
    <property type="entry name" value="PROTEIN_KINASE_DOM"/>
    <property type="match status" value="1"/>
</dbReference>
<dbReference type="GO" id="GO:0005524">
    <property type="term" value="F:ATP binding"/>
    <property type="evidence" value="ECO:0007669"/>
    <property type="project" value="UniProtKB-UniRule"/>
</dbReference>
<keyword evidence="12 16" id="KW-0472">Membrane</keyword>
<evidence type="ECO:0000256" key="7">
    <source>
        <dbReference type="ARBA" id="ARBA00022737"/>
    </source>
</evidence>
<dbReference type="STRING" id="77586.A0A0D9XBS6"/>
<evidence type="ECO:0000256" key="8">
    <source>
        <dbReference type="ARBA" id="ARBA00022741"/>
    </source>
</evidence>
<reference evidence="18 19" key="1">
    <citation type="submission" date="2012-08" db="EMBL/GenBank/DDBJ databases">
        <title>Oryza genome evolution.</title>
        <authorList>
            <person name="Wing R.A."/>
        </authorList>
    </citation>
    <scope>NUCLEOTIDE SEQUENCE</scope>
</reference>
<sequence>MYLPSQPSKSSIRNLSYNNLTGSIPEAMSQLSSLTVLDLTGNQLSGSIPSELLKRAHDKSLDLRYDNNPDLCINGSCPPQNGKPKLVVYISVPVATVIVILVLVLFFLLRRKHKGSVHNTVNAHNEPTSQLHRSDSYGYDTRQLENRRFTYKDLQMITNNFQQVLGKGGFGYVYYGVLEEGTPVAIKLRSQSSNQGVKEFLGEAQILTRIHHKNLVCMIGYCKDGEYMALVYEYMSEGTLQEHITGGDHNRRNLTWRERLRIALESAQGLEYLHRGCSPPLIHRDVKSTNILLNTKLEAKIADFGLSKAFNHDSDTHISTNILAGTPGYIDPEYHATMMPTTKSDVYGFGVVLLELVTGKSPILRAPEPISLIHWVQQRLTCGNIESVVDVRMNGAYNINSIWKVAEIALKCTSQTSKQRPTMNDVVSQLQECLDLEHGCVGSDGEISIDHVGKGRELFKMDQLERVPLPTMSSGPSAR</sequence>
<dbReference type="PROSITE" id="PS00108">
    <property type="entry name" value="PROTEIN_KINASE_ST"/>
    <property type="match status" value="1"/>
</dbReference>
<evidence type="ECO:0000259" key="17">
    <source>
        <dbReference type="PROSITE" id="PS50011"/>
    </source>
</evidence>
<dbReference type="Proteomes" id="UP000032180">
    <property type="component" value="Chromosome 9"/>
</dbReference>
<evidence type="ECO:0000256" key="5">
    <source>
        <dbReference type="ARBA" id="ARBA00022679"/>
    </source>
</evidence>
<evidence type="ECO:0000313" key="19">
    <source>
        <dbReference type="Proteomes" id="UP000032180"/>
    </source>
</evidence>
<dbReference type="PANTHER" id="PTHR45631">
    <property type="entry name" value="OS07G0107800 PROTEIN-RELATED"/>
    <property type="match status" value="1"/>
</dbReference>
<evidence type="ECO:0000256" key="14">
    <source>
        <dbReference type="PROSITE-ProRule" id="PRU10141"/>
    </source>
</evidence>
<comment type="subcellular location">
    <subcellularLocation>
        <location evidence="1">Cell membrane</location>
        <topology evidence="1">Single-pass membrane protein</topology>
    </subcellularLocation>
</comment>
<dbReference type="FunFam" id="1.10.510.10:FF:000146">
    <property type="entry name" value="LRR receptor-like serine/threonine-protein kinase IOS1"/>
    <property type="match status" value="1"/>
</dbReference>
<evidence type="ECO:0000256" key="6">
    <source>
        <dbReference type="ARBA" id="ARBA00022692"/>
    </source>
</evidence>
<dbReference type="InterPro" id="IPR032675">
    <property type="entry name" value="LRR_dom_sf"/>
</dbReference>
<dbReference type="InterPro" id="IPR001245">
    <property type="entry name" value="Ser-Thr/Tyr_kinase_cat_dom"/>
</dbReference>
<organism evidence="18 19">
    <name type="scientific">Leersia perrieri</name>
    <dbReference type="NCBI Taxonomy" id="77586"/>
    <lineage>
        <taxon>Eukaryota</taxon>
        <taxon>Viridiplantae</taxon>
        <taxon>Streptophyta</taxon>
        <taxon>Embryophyta</taxon>
        <taxon>Tracheophyta</taxon>
        <taxon>Spermatophyta</taxon>
        <taxon>Magnoliopsida</taxon>
        <taxon>Liliopsida</taxon>
        <taxon>Poales</taxon>
        <taxon>Poaceae</taxon>
        <taxon>BOP clade</taxon>
        <taxon>Oryzoideae</taxon>
        <taxon>Oryzeae</taxon>
        <taxon>Oryzinae</taxon>
        <taxon>Leersia</taxon>
    </lineage>
</organism>
<dbReference type="SUPFAM" id="SSF56112">
    <property type="entry name" value="Protein kinase-like (PK-like)"/>
    <property type="match status" value="1"/>
</dbReference>
<evidence type="ECO:0000256" key="10">
    <source>
        <dbReference type="ARBA" id="ARBA00022840"/>
    </source>
</evidence>
<reference evidence="19" key="2">
    <citation type="submission" date="2013-12" db="EMBL/GenBank/DDBJ databases">
        <authorList>
            <person name="Yu Y."/>
            <person name="Lee S."/>
            <person name="de Baynast K."/>
            <person name="Wissotski M."/>
            <person name="Liu L."/>
            <person name="Talag J."/>
            <person name="Goicoechea J."/>
            <person name="Angelova A."/>
            <person name="Jetty R."/>
            <person name="Kudrna D."/>
            <person name="Golser W."/>
            <person name="Rivera L."/>
            <person name="Zhang J."/>
            <person name="Wing R."/>
        </authorList>
    </citation>
    <scope>NUCLEOTIDE SEQUENCE</scope>
</reference>
<dbReference type="InterPro" id="IPR000719">
    <property type="entry name" value="Prot_kinase_dom"/>
</dbReference>
<dbReference type="InterPro" id="IPR011009">
    <property type="entry name" value="Kinase-like_dom_sf"/>
</dbReference>
<evidence type="ECO:0000256" key="2">
    <source>
        <dbReference type="ARBA" id="ARBA00022527"/>
    </source>
</evidence>
<evidence type="ECO:0000256" key="9">
    <source>
        <dbReference type="ARBA" id="ARBA00022777"/>
    </source>
</evidence>
<dbReference type="PROSITE" id="PS00107">
    <property type="entry name" value="PROTEIN_KINASE_ATP"/>
    <property type="match status" value="1"/>
</dbReference>
<evidence type="ECO:0000256" key="12">
    <source>
        <dbReference type="ARBA" id="ARBA00023136"/>
    </source>
</evidence>
<evidence type="ECO:0000256" key="1">
    <source>
        <dbReference type="ARBA" id="ARBA00004162"/>
    </source>
</evidence>
<keyword evidence="6 16" id="KW-0812">Transmembrane</keyword>
<keyword evidence="7" id="KW-0677">Repeat</keyword>
<dbReference type="eggNOG" id="ENOG502QQCZ">
    <property type="taxonomic scope" value="Eukaryota"/>
</dbReference>
<comment type="similarity">
    <text evidence="15">Belongs to the protein kinase superfamily.</text>
</comment>
<keyword evidence="5" id="KW-0808">Transferase</keyword>
<accession>A0A0D9XBS6</accession>
<dbReference type="CDD" id="cd14066">
    <property type="entry name" value="STKc_IRAK"/>
    <property type="match status" value="1"/>
</dbReference>
<evidence type="ECO:0000256" key="15">
    <source>
        <dbReference type="RuleBase" id="RU000304"/>
    </source>
</evidence>
<keyword evidence="9" id="KW-0418">Kinase</keyword>
<dbReference type="Gene3D" id="3.80.10.10">
    <property type="entry name" value="Ribonuclease Inhibitor"/>
    <property type="match status" value="1"/>
</dbReference>
<feature type="transmembrane region" description="Helical" evidence="16">
    <location>
        <begin position="86"/>
        <end position="109"/>
    </location>
</feature>
<dbReference type="GO" id="GO:0004674">
    <property type="term" value="F:protein serine/threonine kinase activity"/>
    <property type="evidence" value="ECO:0007669"/>
    <property type="project" value="UniProtKB-KW"/>
</dbReference>
<dbReference type="Pfam" id="PF07714">
    <property type="entry name" value="PK_Tyr_Ser-Thr"/>
    <property type="match status" value="1"/>
</dbReference>
<evidence type="ECO:0000256" key="16">
    <source>
        <dbReference type="SAM" id="Phobius"/>
    </source>
</evidence>
<dbReference type="FunFam" id="3.30.200.20:FF:000394">
    <property type="entry name" value="Leucine-rich repeat receptor-like protein kinase"/>
    <property type="match status" value="1"/>
</dbReference>
<keyword evidence="13" id="KW-0675">Receptor</keyword>
<keyword evidence="11 16" id="KW-1133">Transmembrane helix</keyword>
<proteinExistence type="inferred from homology"/>
<evidence type="ECO:0000256" key="11">
    <source>
        <dbReference type="ARBA" id="ARBA00022989"/>
    </source>
</evidence>
<keyword evidence="8 14" id="KW-0547">Nucleotide-binding</keyword>
<feature type="binding site" evidence="14">
    <location>
        <position position="187"/>
    </location>
    <ligand>
        <name>ATP</name>
        <dbReference type="ChEBI" id="CHEBI:30616"/>
    </ligand>
</feature>
<dbReference type="Pfam" id="PF00560">
    <property type="entry name" value="LRR_1"/>
    <property type="match status" value="2"/>
</dbReference>
<evidence type="ECO:0000256" key="4">
    <source>
        <dbReference type="ARBA" id="ARBA00022614"/>
    </source>
</evidence>
<keyword evidence="19" id="KW-1185">Reference proteome</keyword>
<dbReference type="PANTHER" id="PTHR45631:SF114">
    <property type="entry name" value="OS05G0525800 PROTEIN"/>
    <property type="match status" value="1"/>
</dbReference>
<evidence type="ECO:0000313" key="18">
    <source>
        <dbReference type="EnsemblPlants" id="LPERR09G01920.1"/>
    </source>
</evidence>
<dbReference type="EnsemblPlants" id="LPERR09G01920.1">
    <property type="protein sequence ID" value="LPERR09G01920.1"/>
    <property type="gene ID" value="LPERR09G01920"/>
</dbReference>
<dbReference type="SMART" id="SM00220">
    <property type="entry name" value="S_TKc"/>
    <property type="match status" value="1"/>
</dbReference>
<keyword evidence="10 14" id="KW-0067">ATP-binding</keyword>
<reference evidence="18" key="3">
    <citation type="submission" date="2015-04" db="UniProtKB">
        <authorList>
            <consortium name="EnsemblPlants"/>
        </authorList>
    </citation>
    <scope>IDENTIFICATION</scope>
</reference>
<evidence type="ECO:0000256" key="3">
    <source>
        <dbReference type="ARBA" id="ARBA00022553"/>
    </source>
</evidence>
<dbReference type="InterPro" id="IPR001611">
    <property type="entry name" value="Leu-rich_rpt"/>
</dbReference>
<name>A0A0D9XBS6_9ORYZ</name>
<dbReference type="AlphaFoldDB" id="A0A0D9XBS6"/>
<protein>
    <recommendedName>
        <fullName evidence="17">Protein kinase domain-containing protein</fullName>
    </recommendedName>
</protein>
<evidence type="ECO:0000256" key="13">
    <source>
        <dbReference type="ARBA" id="ARBA00023170"/>
    </source>
</evidence>
<dbReference type="Gramene" id="LPERR09G01920.1">
    <property type="protein sequence ID" value="LPERR09G01920.1"/>
    <property type="gene ID" value="LPERR09G01920"/>
</dbReference>
<dbReference type="GO" id="GO:0005886">
    <property type="term" value="C:plasma membrane"/>
    <property type="evidence" value="ECO:0007669"/>
    <property type="project" value="UniProtKB-SubCell"/>
</dbReference>
<dbReference type="HOGENOM" id="CLU_000288_21_4_1"/>
<dbReference type="Gene3D" id="3.30.200.20">
    <property type="entry name" value="Phosphorylase Kinase, domain 1"/>
    <property type="match status" value="1"/>
</dbReference>
<dbReference type="Gene3D" id="1.10.510.10">
    <property type="entry name" value="Transferase(Phosphotransferase) domain 1"/>
    <property type="match status" value="1"/>
</dbReference>
<keyword evidence="3" id="KW-0597">Phosphoprotein</keyword>